<accession>A0A9P7A5B4</accession>
<dbReference type="Pfam" id="PF12770">
    <property type="entry name" value="CHAT"/>
    <property type="match status" value="1"/>
</dbReference>
<sequence length="713" mass="79701">MSAVEFPEMSSRASIYTAHLDDANVYNLSSLVPSHTQPAFSDPVKCWKSVNKLAKALINLFKQTTRGDQRLLNDAIQLYHVSLATLPPTSITSSLHEVTAVIAQIGAGQRDHENSNTIERLRLCMESVDVNDPFHFTGSSYLSLVDIAKFMTDKCPDSISSAKNWYRKSFSDTISGVLCRLQIALACARIAEKVVGEDEFRLEAYEMSLQLLQSHISATPAVNWAVEHLSTSLAVDAAATALGLGQVSKAVELLEWGRELLWTYVARSRTSEKEKEEEEKKKKQKKEEEDKKQDQEEDGKKISKVEQLRLLVSGVLDTSQEASNLKSAAVPDAKVHEIREVEGTSRSHPQISDLLKATQDGPVVMLIASRRSCDAIIVSNTYPKPLHVQLKISFSSLAALSTAFQACTSSVSEDPESIEDQLEEILRRLWDDVVAPVLAQLKEKMPPGRNSRIWWCPTSFFSTLPMHAAGDYHTVEGEQLPQQYVSSYTSSISSLIRARKCADHSVQSSKFAAIYQVKPLENDEGKEVEYPAIEFAEMQPEIVKRNLPPSLFFTRFADATKEDAVEAFKDHGWFHLVAYATQNAYQLFNFSFLMRYGLLSLPDIPLGCSEPKEFAFLSVRLVGSRFRWMQNETTQFAAGLQFSGFKSVIGMMGNLDDSKAYEIEIIDKFYKAIFCTETPDCTRAARALHDALEETAKGELSLRQRIAFAHFGV</sequence>
<feature type="region of interest" description="Disordered" evidence="1">
    <location>
        <begin position="271"/>
        <end position="300"/>
    </location>
</feature>
<organism evidence="3 4">
    <name type="scientific">Suillus placidus</name>
    <dbReference type="NCBI Taxonomy" id="48579"/>
    <lineage>
        <taxon>Eukaryota</taxon>
        <taxon>Fungi</taxon>
        <taxon>Dikarya</taxon>
        <taxon>Basidiomycota</taxon>
        <taxon>Agaricomycotina</taxon>
        <taxon>Agaricomycetes</taxon>
        <taxon>Agaricomycetidae</taxon>
        <taxon>Boletales</taxon>
        <taxon>Suillineae</taxon>
        <taxon>Suillaceae</taxon>
        <taxon>Suillus</taxon>
    </lineage>
</organism>
<protein>
    <recommendedName>
        <fullName evidence="2">CHAT domain-containing protein</fullName>
    </recommendedName>
</protein>
<dbReference type="OrthoDB" id="9991317at2759"/>
<name>A0A9P7A5B4_9AGAM</name>
<dbReference type="EMBL" id="JABBWD010000005">
    <property type="protein sequence ID" value="KAG1781706.1"/>
    <property type="molecule type" value="Genomic_DNA"/>
</dbReference>
<keyword evidence="4" id="KW-1185">Reference proteome</keyword>
<proteinExistence type="predicted"/>
<dbReference type="InterPro" id="IPR024983">
    <property type="entry name" value="CHAT_dom"/>
</dbReference>
<dbReference type="Proteomes" id="UP000714275">
    <property type="component" value="Unassembled WGS sequence"/>
</dbReference>
<reference evidence="3" key="1">
    <citation type="journal article" date="2020" name="New Phytol.">
        <title>Comparative genomics reveals dynamic genome evolution in host specialist ectomycorrhizal fungi.</title>
        <authorList>
            <person name="Lofgren L.A."/>
            <person name="Nguyen N.H."/>
            <person name="Vilgalys R."/>
            <person name="Ruytinx J."/>
            <person name="Liao H.L."/>
            <person name="Branco S."/>
            <person name="Kuo A."/>
            <person name="LaButti K."/>
            <person name="Lipzen A."/>
            <person name="Andreopoulos W."/>
            <person name="Pangilinan J."/>
            <person name="Riley R."/>
            <person name="Hundley H."/>
            <person name="Na H."/>
            <person name="Barry K."/>
            <person name="Grigoriev I.V."/>
            <person name="Stajich J.E."/>
            <person name="Kennedy P.G."/>
        </authorList>
    </citation>
    <scope>NUCLEOTIDE SEQUENCE</scope>
    <source>
        <strain evidence="3">DOB743</strain>
    </source>
</reference>
<evidence type="ECO:0000256" key="1">
    <source>
        <dbReference type="SAM" id="MobiDB-lite"/>
    </source>
</evidence>
<evidence type="ECO:0000313" key="4">
    <source>
        <dbReference type="Proteomes" id="UP000714275"/>
    </source>
</evidence>
<feature type="domain" description="CHAT" evidence="2">
    <location>
        <begin position="424"/>
        <end position="693"/>
    </location>
</feature>
<comment type="caution">
    <text evidence="3">The sequence shown here is derived from an EMBL/GenBank/DDBJ whole genome shotgun (WGS) entry which is preliminary data.</text>
</comment>
<evidence type="ECO:0000259" key="2">
    <source>
        <dbReference type="Pfam" id="PF12770"/>
    </source>
</evidence>
<dbReference type="AlphaFoldDB" id="A0A9P7A5B4"/>
<gene>
    <name evidence="3" type="ORF">EV702DRAFT_602095</name>
</gene>
<evidence type="ECO:0000313" key="3">
    <source>
        <dbReference type="EMBL" id="KAG1781706.1"/>
    </source>
</evidence>